<dbReference type="AlphaFoldDB" id="A0A2X4U3H0"/>
<accession>A0A2X4U3H0</accession>
<keyword evidence="2" id="KW-1185">Reference proteome</keyword>
<reference evidence="1 2" key="1">
    <citation type="submission" date="2018-06" db="EMBL/GenBank/DDBJ databases">
        <authorList>
            <consortium name="Pathogen Informatics"/>
            <person name="Doyle S."/>
        </authorList>
    </citation>
    <scope>NUCLEOTIDE SEQUENCE [LARGE SCALE GENOMIC DNA]</scope>
    <source>
        <strain evidence="1 2">NCTC10994</strain>
    </source>
</reference>
<dbReference type="Proteomes" id="UP000249091">
    <property type="component" value="Chromosome 1"/>
</dbReference>
<evidence type="ECO:0000313" key="2">
    <source>
        <dbReference type="Proteomes" id="UP000249091"/>
    </source>
</evidence>
<evidence type="ECO:0000313" key="1">
    <source>
        <dbReference type="EMBL" id="SQI28842.1"/>
    </source>
</evidence>
<dbReference type="RefSeq" id="WP_072698307.1">
    <property type="nucleotide sequence ID" value="NZ_JAFBBL010000001.1"/>
</dbReference>
<name>A0A2X4U3H0_9NOCA</name>
<protein>
    <submittedName>
        <fullName evidence="1">Uncharacterized protein</fullName>
    </submittedName>
</protein>
<proteinExistence type="predicted"/>
<dbReference type="STRING" id="1219011.GCA_001895045_00315"/>
<dbReference type="EMBL" id="LS483468">
    <property type="protein sequence ID" value="SQI28842.1"/>
    <property type="molecule type" value="Genomic_DNA"/>
</dbReference>
<sequence length="117" mass="12312">MSAETEVAAAPAAIVSSIRTFVAEHGGSGKAVLQPIGRSGVRVTVVAADGTLGDRVAKDLPTARAVVDALPDVTVSEWDRELTSIVNPAPGHWKKMAGWVARQVKFPKARNEQAVRS</sequence>
<organism evidence="1 2">
    <name type="scientific">Rhodococcus coprophilus</name>
    <dbReference type="NCBI Taxonomy" id="38310"/>
    <lineage>
        <taxon>Bacteria</taxon>
        <taxon>Bacillati</taxon>
        <taxon>Actinomycetota</taxon>
        <taxon>Actinomycetes</taxon>
        <taxon>Mycobacteriales</taxon>
        <taxon>Nocardiaceae</taxon>
        <taxon>Rhodococcus</taxon>
    </lineage>
</organism>
<gene>
    <name evidence="1" type="ORF">NCTC10994_00595</name>
</gene>
<dbReference type="KEGG" id="rcr:NCTC10994_00595"/>